<dbReference type="OrthoDB" id="1503671at2759"/>
<organism evidence="3 4">
    <name type="scientific">Castanea mollissima</name>
    <name type="common">Chinese chestnut</name>
    <dbReference type="NCBI Taxonomy" id="60419"/>
    <lineage>
        <taxon>Eukaryota</taxon>
        <taxon>Viridiplantae</taxon>
        <taxon>Streptophyta</taxon>
        <taxon>Embryophyta</taxon>
        <taxon>Tracheophyta</taxon>
        <taxon>Spermatophyta</taxon>
        <taxon>Magnoliopsida</taxon>
        <taxon>eudicotyledons</taxon>
        <taxon>Gunneridae</taxon>
        <taxon>Pentapetalae</taxon>
        <taxon>rosids</taxon>
        <taxon>fabids</taxon>
        <taxon>Fagales</taxon>
        <taxon>Fagaceae</taxon>
        <taxon>Castanea</taxon>
    </lineage>
</organism>
<dbReference type="InterPro" id="IPR044824">
    <property type="entry name" value="MAIN-like"/>
</dbReference>
<evidence type="ECO:0000313" key="4">
    <source>
        <dbReference type="Proteomes" id="UP000737018"/>
    </source>
</evidence>
<gene>
    <name evidence="3" type="ORF">CMV_018275</name>
</gene>
<protein>
    <recommendedName>
        <fullName evidence="2">Aminotransferase-like plant mobile domain-containing protein</fullName>
    </recommendedName>
</protein>
<feature type="region of interest" description="Disordered" evidence="1">
    <location>
        <begin position="494"/>
        <end position="520"/>
    </location>
</feature>
<reference evidence="3" key="1">
    <citation type="submission" date="2020-03" db="EMBL/GenBank/DDBJ databases">
        <title>Castanea mollissima Vanexum genome sequencing.</title>
        <authorList>
            <person name="Staton M."/>
        </authorList>
    </citation>
    <scope>NUCLEOTIDE SEQUENCE</scope>
    <source>
        <tissue evidence="3">Leaf</tissue>
    </source>
</reference>
<keyword evidence="4" id="KW-1185">Reference proteome</keyword>
<dbReference type="AlphaFoldDB" id="A0A8J4QRI3"/>
<dbReference type="Proteomes" id="UP000737018">
    <property type="component" value="Unassembled WGS sequence"/>
</dbReference>
<sequence length="520" mass="59378">MFLFSFSWWNDNLSNSMISITKLDGTRQQGSDCGSVGAPIVVSPNIPSFLKKINYFSVCYKAQMQTTGDPGPIDNVVLYDQDSHVSSAVWDGQERGVLRCHEHTSLLDQWKLTAEQIELVGKAGFHYLRMIPAINFDSALIAALVERWRRETNTFHLPVGEMTITLEDVALLLGLAIDGEPVIGVTSSTPSLLCEKLLGRVPEDLTGGMVKLTWLKEFFSQCPKDAPVEEIECRTPALAFLYRALGNASLKSQSTISGSLTLLQCWSYYRLNVGRPRFNQEPNQGCFPLVLWWKGKQSGSRMKCNIVSYRKALDSLKPSDVEWLPYKDINHTVIPEDIKNTLTLRASRTMLICFEKAERHLPDRCLRQFGMLQGIPNDVHRWERKSRAYDHGVDILGKMQYELDEWAMRRFYVVEGDDDVDEEEYMQWYEKITRKFVGRLTSVESEFKGKVEALNEIADMLGKFSEDGMDFQDKKLLDEVKDIVHKYLMDEVGDSPKKIGMKSTKKRKRKDESICEDGQC</sequence>
<feature type="domain" description="Aminotransferase-like plant mobile" evidence="2">
    <location>
        <begin position="237"/>
        <end position="430"/>
    </location>
</feature>
<evidence type="ECO:0000256" key="1">
    <source>
        <dbReference type="SAM" id="MobiDB-lite"/>
    </source>
</evidence>
<accession>A0A8J4QRI3</accession>
<evidence type="ECO:0000313" key="3">
    <source>
        <dbReference type="EMBL" id="KAF3956613.1"/>
    </source>
</evidence>
<feature type="domain" description="Aminotransferase-like plant mobile" evidence="2">
    <location>
        <begin position="124"/>
        <end position="226"/>
    </location>
</feature>
<feature type="compositionally biased region" description="Basic residues" evidence="1">
    <location>
        <begin position="499"/>
        <end position="509"/>
    </location>
</feature>
<dbReference type="GO" id="GO:0010073">
    <property type="term" value="P:meristem maintenance"/>
    <property type="evidence" value="ECO:0007669"/>
    <property type="project" value="InterPro"/>
</dbReference>
<dbReference type="PANTHER" id="PTHR46033">
    <property type="entry name" value="PROTEIN MAIN-LIKE 2"/>
    <property type="match status" value="1"/>
</dbReference>
<evidence type="ECO:0000259" key="2">
    <source>
        <dbReference type="Pfam" id="PF10536"/>
    </source>
</evidence>
<name>A0A8J4QRI3_9ROSI</name>
<dbReference type="Pfam" id="PF10536">
    <property type="entry name" value="PMD"/>
    <property type="match status" value="2"/>
</dbReference>
<dbReference type="InterPro" id="IPR019557">
    <property type="entry name" value="AminoTfrase-like_pln_mobile"/>
</dbReference>
<dbReference type="EMBL" id="JRKL02003038">
    <property type="protein sequence ID" value="KAF3956613.1"/>
    <property type="molecule type" value="Genomic_DNA"/>
</dbReference>
<proteinExistence type="predicted"/>
<comment type="caution">
    <text evidence="3">The sequence shown here is derived from an EMBL/GenBank/DDBJ whole genome shotgun (WGS) entry which is preliminary data.</text>
</comment>
<dbReference type="PANTHER" id="PTHR46033:SF8">
    <property type="entry name" value="PROTEIN MAINTENANCE OF MERISTEMS-LIKE"/>
    <property type="match status" value="1"/>
</dbReference>